<accession>K0QYM4</accession>
<reference evidence="5 6" key="1">
    <citation type="journal article" date="2012" name="Genome Biol.">
        <title>Genome and low-iron response of an oceanic diatom adapted to chronic iron limitation.</title>
        <authorList>
            <person name="Lommer M."/>
            <person name="Specht M."/>
            <person name="Roy A.S."/>
            <person name="Kraemer L."/>
            <person name="Andreson R."/>
            <person name="Gutowska M.A."/>
            <person name="Wolf J."/>
            <person name="Bergner S.V."/>
            <person name="Schilhabel M.B."/>
            <person name="Klostermeier U.C."/>
            <person name="Beiko R.G."/>
            <person name="Rosenstiel P."/>
            <person name="Hippler M."/>
            <person name="Laroche J."/>
        </authorList>
    </citation>
    <scope>NUCLEOTIDE SEQUENCE [LARGE SCALE GENOMIC DNA]</scope>
    <source>
        <strain evidence="5 6">CCMP1005</strain>
    </source>
</reference>
<dbReference type="GO" id="GO:0016973">
    <property type="term" value="P:poly(A)+ mRNA export from nucleus"/>
    <property type="evidence" value="ECO:0007669"/>
    <property type="project" value="TreeGrafter"/>
</dbReference>
<dbReference type="SMART" id="SM00513">
    <property type="entry name" value="SAP"/>
    <property type="match status" value="2"/>
</dbReference>
<name>K0QYM4_THAOC</name>
<comment type="caution">
    <text evidence="5">The sequence shown here is derived from an EMBL/GenBank/DDBJ whole genome shotgun (WGS) entry which is preliminary data.</text>
</comment>
<feature type="region of interest" description="Disordered" evidence="3">
    <location>
        <begin position="64"/>
        <end position="131"/>
    </location>
</feature>
<feature type="compositionally biased region" description="Basic and acidic residues" evidence="3">
    <location>
        <begin position="69"/>
        <end position="87"/>
    </location>
</feature>
<feature type="non-terminal residue" evidence="5">
    <location>
        <position position="1"/>
    </location>
</feature>
<organism evidence="5 6">
    <name type="scientific">Thalassiosira oceanica</name>
    <name type="common">Marine diatom</name>
    <dbReference type="NCBI Taxonomy" id="159749"/>
    <lineage>
        <taxon>Eukaryota</taxon>
        <taxon>Sar</taxon>
        <taxon>Stramenopiles</taxon>
        <taxon>Ochrophyta</taxon>
        <taxon>Bacillariophyta</taxon>
        <taxon>Coscinodiscophyceae</taxon>
        <taxon>Thalassiosirophycidae</taxon>
        <taxon>Thalassiosirales</taxon>
        <taxon>Thalassiosiraceae</taxon>
        <taxon>Thalassiosira</taxon>
    </lineage>
</organism>
<keyword evidence="1" id="KW-0597">Phosphoprotein</keyword>
<dbReference type="InterPro" id="IPR036361">
    <property type="entry name" value="SAP_dom_sf"/>
</dbReference>
<feature type="domain" description="SAP" evidence="4">
    <location>
        <begin position="163"/>
        <end position="197"/>
    </location>
</feature>
<dbReference type="Pfam" id="PF02037">
    <property type="entry name" value="SAP"/>
    <property type="match status" value="1"/>
</dbReference>
<dbReference type="PANTHER" id="PTHR46551">
    <property type="entry name" value="SAP DOMAIN-CONTAINING RIBONUCLEOPROTEIN"/>
    <property type="match status" value="1"/>
</dbReference>
<evidence type="ECO:0000313" key="5">
    <source>
        <dbReference type="EMBL" id="EJK43945.1"/>
    </source>
</evidence>
<proteinExistence type="inferred from homology"/>
<dbReference type="InterPro" id="IPR052240">
    <property type="entry name" value="SAP_domain_ribonucleoprotein"/>
</dbReference>
<evidence type="ECO:0000256" key="3">
    <source>
        <dbReference type="SAM" id="MobiDB-lite"/>
    </source>
</evidence>
<dbReference type="Gene3D" id="1.10.720.30">
    <property type="entry name" value="SAP domain"/>
    <property type="match status" value="2"/>
</dbReference>
<dbReference type="PANTHER" id="PTHR46551:SF1">
    <property type="entry name" value="SAP DOMAIN-CONTAINING RIBONUCLEOPROTEIN"/>
    <property type="match status" value="1"/>
</dbReference>
<comment type="similarity">
    <text evidence="2">Belongs to the SAP domain-containing ribonucleoprotein family.</text>
</comment>
<protein>
    <recommendedName>
        <fullName evidence="4">SAP domain-containing protein</fullName>
    </recommendedName>
</protein>
<dbReference type="AlphaFoldDB" id="K0QYM4"/>
<sequence>ARRIQQRPGRISHFNRIYPLITAFQSHLFDKYSLISHLSVTYQSLTSHLPVTYQSLTRHLPVTYPSLEGAEHRDRQKVSGEGREDGRQAWPPAEYRSRARLGRRGGRSRELEMRGKWRRPGGRSSHVSDLPAATSCRRLDCDDSSSSCSGGETDSGALSKEMLELLKVDELKARLKKQGLSTTGRKIKLIERLLTAPAKEEQHDNEQDAHGANLRTQLNKCTNAELKAMLKGKRLSQQGNKSVLIDRLLGKEQKKARKVVKWKDSKARQLLSKLINNDESLIHGQQAKDVYESEDLFQDYPFKKFEGYFISMVASAAANRKQAQIDNAIISKELAKFPRKPSTIRGYPYWDTSPAAPLLRQDVKSGKSRELTPKDLRLTRKEYQVYPLDVFRDHIYQERRKQKENDMKVVQRNKLAMKNHLHDIERREALWEDYAGALKGLKSLKLGN</sequence>
<dbReference type="PROSITE" id="PS50800">
    <property type="entry name" value="SAP"/>
    <property type="match status" value="1"/>
</dbReference>
<evidence type="ECO:0000256" key="1">
    <source>
        <dbReference type="ARBA" id="ARBA00022553"/>
    </source>
</evidence>
<dbReference type="GO" id="GO:0005634">
    <property type="term" value="C:nucleus"/>
    <property type="evidence" value="ECO:0007669"/>
    <property type="project" value="TreeGrafter"/>
</dbReference>
<evidence type="ECO:0000259" key="4">
    <source>
        <dbReference type="PROSITE" id="PS50800"/>
    </source>
</evidence>
<dbReference type="Proteomes" id="UP000266841">
    <property type="component" value="Unassembled WGS sequence"/>
</dbReference>
<dbReference type="OrthoDB" id="46615at2759"/>
<evidence type="ECO:0000256" key="2">
    <source>
        <dbReference type="ARBA" id="ARBA00046328"/>
    </source>
</evidence>
<dbReference type="SUPFAM" id="SSF68906">
    <property type="entry name" value="SAP domain"/>
    <property type="match status" value="2"/>
</dbReference>
<evidence type="ECO:0000313" key="6">
    <source>
        <dbReference type="Proteomes" id="UP000266841"/>
    </source>
</evidence>
<dbReference type="EMBL" id="AGNL01050424">
    <property type="protein sequence ID" value="EJK43945.1"/>
    <property type="molecule type" value="Genomic_DNA"/>
</dbReference>
<keyword evidence="6" id="KW-1185">Reference proteome</keyword>
<gene>
    <name evidence="5" type="ORF">THAOC_37563</name>
</gene>
<dbReference type="InterPro" id="IPR003034">
    <property type="entry name" value="SAP_dom"/>
</dbReference>
<dbReference type="eggNOG" id="ENOG502SXJU">
    <property type="taxonomic scope" value="Eukaryota"/>
</dbReference>